<evidence type="ECO:0000313" key="7">
    <source>
        <dbReference type="Proteomes" id="UP001341281"/>
    </source>
</evidence>
<evidence type="ECO:0000256" key="3">
    <source>
        <dbReference type="SAM" id="MobiDB-lite"/>
    </source>
</evidence>
<dbReference type="Gene3D" id="3.30.420.10">
    <property type="entry name" value="Ribonuclease H-like superfamily/Ribonuclease H"/>
    <property type="match status" value="1"/>
</dbReference>
<dbReference type="InterPro" id="IPR032474">
    <property type="entry name" value="Argonaute_N"/>
</dbReference>
<dbReference type="Pfam" id="PF02171">
    <property type="entry name" value="Piwi"/>
    <property type="match status" value="1"/>
</dbReference>
<feature type="region of interest" description="Disordered" evidence="3">
    <location>
        <begin position="56"/>
        <end position="87"/>
    </location>
</feature>
<dbReference type="SMART" id="SM00949">
    <property type="entry name" value="PAZ"/>
    <property type="match status" value="1"/>
</dbReference>
<dbReference type="InterPro" id="IPR032473">
    <property type="entry name" value="Argonaute_Mid_dom"/>
</dbReference>
<evidence type="ECO:0000256" key="2">
    <source>
        <dbReference type="ARBA" id="ARBA00023158"/>
    </source>
</evidence>
<dbReference type="PROSITE" id="PS50821">
    <property type="entry name" value="PAZ"/>
    <property type="match status" value="1"/>
</dbReference>
<dbReference type="SUPFAM" id="SSF53098">
    <property type="entry name" value="Ribonuclease H-like"/>
    <property type="match status" value="1"/>
</dbReference>
<dbReference type="EMBL" id="CP144745">
    <property type="protein sequence ID" value="WVZ54466.1"/>
    <property type="molecule type" value="Genomic_DNA"/>
</dbReference>
<dbReference type="FunFam" id="3.40.50.2300:FF:000110">
    <property type="entry name" value="Argonaute 10"/>
    <property type="match status" value="1"/>
</dbReference>
<dbReference type="InterPro" id="IPR003100">
    <property type="entry name" value="PAZ_dom"/>
</dbReference>
<dbReference type="CDD" id="cd02846">
    <property type="entry name" value="PAZ_argonaute_like"/>
    <property type="match status" value="1"/>
</dbReference>
<proteinExistence type="inferred from homology"/>
<protein>
    <submittedName>
        <fullName evidence="6">Uncharacterized protein</fullName>
    </submittedName>
</protein>
<dbReference type="Proteomes" id="UP001341281">
    <property type="component" value="Chromosome 01"/>
</dbReference>
<dbReference type="PANTHER" id="PTHR22891">
    <property type="entry name" value="EUKARYOTIC TRANSLATION INITIATION FACTOR 2C"/>
    <property type="match status" value="1"/>
</dbReference>
<evidence type="ECO:0000313" key="6">
    <source>
        <dbReference type="EMBL" id="WVZ54466.1"/>
    </source>
</evidence>
<dbReference type="Gene3D" id="3.40.50.2300">
    <property type="match status" value="1"/>
</dbReference>
<keyword evidence="7" id="KW-1185">Reference proteome</keyword>
<accession>A0AAQ3SIC6</accession>
<reference evidence="6 7" key="1">
    <citation type="submission" date="2024-02" db="EMBL/GenBank/DDBJ databases">
        <title>High-quality chromosome-scale genome assembly of Pensacola bahiagrass (Paspalum notatum Flugge var. saurae).</title>
        <authorList>
            <person name="Vega J.M."/>
            <person name="Podio M."/>
            <person name="Orjuela J."/>
            <person name="Siena L.A."/>
            <person name="Pessino S.C."/>
            <person name="Combes M.C."/>
            <person name="Mariac C."/>
            <person name="Albertini E."/>
            <person name="Pupilli F."/>
            <person name="Ortiz J.P.A."/>
            <person name="Leblanc O."/>
        </authorList>
    </citation>
    <scope>NUCLEOTIDE SEQUENCE [LARGE SCALE GENOMIC DNA]</scope>
    <source>
        <strain evidence="6">R1</strain>
        <tissue evidence="6">Leaf</tissue>
    </source>
</reference>
<evidence type="ECO:0000259" key="5">
    <source>
        <dbReference type="PROSITE" id="PS50822"/>
    </source>
</evidence>
<keyword evidence="2" id="KW-0943">RNA-mediated gene silencing</keyword>
<feature type="domain" description="Piwi" evidence="5">
    <location>
        <begin position="630"/>
        <end position="911"/>
    </location>
</feature>
<dbReference type="PROSITE" id="PS50822">
    <property type="entry name" value="PIWI"/>
    <property type="match status" value="1"/>
</dbReference>
<evidence type="ECO:0000259" key="4">
    <source>
        <dbReference type="PROSITE" id="PS50821"/>
    </source>
</evidence>
<evidence type="ECO:0000256" key="1">
    <source>
        <dbReference type="ARBA" id="ARBA00008201"/>
    </source>
</evidence>
<dbReference type="GO" id="GO:0031047">
    <property type="term" value="P:regulatory ncRNA-mediated gene silencing"/>
    <property type="evidence" value="ECO:0007669"/>
    <property type="project" value="UniProtKB-KW"/>
</dbReference>
<dbReference type="Pfam" id="PF16486">
    <property type="entry name" value="ArgoN"/>
    <property type="match status" value="1"/>
</dbReference>
<dbReference type="InterPro" id="IPR012337">
    <property type="entry name" value="RNaseH-like_sf"/>
</dbReference>
<dbReference type="InterPro" id="IPR036397">
    <property type="entry name" value="RNaseH_sf"/>
</dbReference>
<dbReference type="Gene3D" id="2.170.260.10">
    <property type="entry name" value="paz domain"/>
    <property type="match status" value="1"/>
</dbReference>
<gene>
    <name evidence="6" type="ORF">U9M48_005254</name>
</gene>
<comment type="similarity">
    <text evidence="1">Belongs to the argonaute family. Ago subfamily.</text>
</comment>
<dbReference type="SUPFAM" id="SSF101690">
    <property type="entry name" value="PAZ domain"/>
    <property type="match status" value="1"/>
</dbReference>
<feature type="domain" description="PAZ" evidence="4">
    <location>
        <begin position="352"/>
        <end position="464"/>
    </location>
</feature>
<dbReference type="SMART" id="SM00950">
    <property type="entry name" value="Piwi"/>
    <property type="match status" value="1"/>
</dbReference>
<dbReference type="Pfam" id="PF16487">
    <property type="entry name" value="ArgoMid"/>
    <property type="match status" value="1"/>
</dbReference>
<feature type="compositionally biased region" description="Basic and acidic residues" evidence="3">
    <location>
        <begin position="70"/>
        <end position="87"/>
    </location>
</feature>
<organism evidence="6 7">
    <name type="scientific">Paspalum notatum var. saurae</name>
    <dbReference type="NCBI Taxonomy" id="547442"/>
    <lineage>
        <taxon>Eukaryota</taxon>
        <taxon>Viridiplantae</taxon>
        <taxon>Streptophyta</taxon>
        <taxon>Embryophyta</taxon>
        <taxon>Tracheophyta</taxon>
        <taxon>Spermatophyta</taxon>
        <taxon>Magnoliopsida</taxon>
        <taxon>Liliopsida</taxon>
        <taxon>Poales</taxon>
        <taxon>Poaceae</taxon>
        <taxon>PACMAD clade</taxon>
        <taxon>Panicoideae</taxon>
        <taxon>Andropogonodae</taxon>
        <taxon>Paspaleae</taxon>
        <taxon>Paspalinae</taxon>
        <taxon>Paspalum</taxon>
    </lineage>
</organism>
<dbReference type="AlphaFoldDB" id="A0AAQ3SIC6"/>
<dbReference type="InterPro" id="IPR003165">
    <property type="entry name" value="Piwi"/>
</dbReference>
<dbReference type="InterPro" id="IPR036085">
    <property type="entry name" value="PAZ_dom_sf"/>
</dbReference>
<dbReference type="GO" id="GO:0003723">
    <property type="term" value="F:RNA binding"/>
    <property type="evidence" value="ECO:0007669"/>
    <property type="project" value="InterPro"/>
</dbReference>
<sequence length="949" mass="106560">MHSVVNKLLPPRSLLFYSCSCVTEYVRARGSGRVAAYSVASSWGEAMAILHHHGGERQANPSVDQAQHPGGRERDAAGNHSGSHYDDRRHDGGCYEVCCNGGANHHEGGADYFGGDCGCVDQSQPAEEAAALLRKEFEALGIHVRGAEPVFHPRPGYGEEGKPCVVRTNRFLVRLIDEGVHQYDVTISPEPTRKSVCSEVMSKMVSENLYNKLCFRFPAYDGRDSLFTAGTLPLHTMEFDVTLSTGDDERTPSKYKVVIKHATAISLLQLRMLLAGYPTNIPAQARQVLDIMLREVILKERDDMDHVQQNTYIGCLDGRIGQQDLVSLPVLMKFCIFSIPDVSSPVFIQPLLLTEFVQKILNIDILDRKLTKPEHSKLLKALRGVRIEVTHQGDKRHKYRIAGLSVKPATDLSFQTLSGAMKTVTDYFRERYNLELKCKFLPCLNVGSEQNPTYLPIEVCKIVPRQRYQTKLEGSQVFTPRRTFIRFNPEPERSIRQDNSTKRAREFVQAYDYVTTVDARVLLPPTLKYHNSGSHKTLLPMDGRWNMKDKKVVNGAKISNWACVNFCGDLSKNAVEQFCFSLAEMSRVTGVNSAVLKLPIFAARPDHVEDDIRICYQEAQNELRFQKNDLLLAILPDENGALYGNVKRICETDIGLMSQCCRRSNVFTKNNQILANIAIKINAKFTVVLNKPTIIFGAHITHPSAVHDSAPSITSVVASQDWHDVAKYNSVVRAQGYRQELINGLEDIVRELLHAFEKESNKKAQQLIFYRDGISEGQFKQVLDKEIPEIEKAWKALYDKENPQITFIVVQKRHGLKLFPSAKKYQRYAKRINIEPGTVVDHEICHPAEFGFFLCSHAVIKGPSRPVQYLVLRDDNNNLCYTNASGTQSVSIASPLYYANKLAQRARVYLARGSDTATSVSSSGAAVPAGGLKQLPEIKDELKRSMFYC</sequence>
<name>A0AAQ3SIC6_PASNO</name>
<dbReference type="Pfam" id="PF02170">
    <property type="entry name" value="PAZ"/>
    <property type="match status" value="1"/>
</dbReference>